<keyword evidence="10" id="KW-1185">Reference proteome</keyword>
<sequence>MDRKRIALVIQYQGTRFNGWQRQPNGRTVQEEIETAIANVVDYPVTLHGAGRTDAGVHAAAQVAHFEVTGPIPGYRWATILNHRLPHDILVRASAQVDPSWHARFSAVWRRYRYLLYTDSRPNLFVRPWSWHYYHAPLDETLMQAALTPLLGRHHLSAFQRAGTRRPHAWVDVQDVSCQRQGPFIQIEVQASGFLYGMMRLLLGLLVEVGTQARSLENFTDIWVDERRDLVKYSAPARGLCLLRVGYQDFPFDHEVWFDTYPEFVMNRTQTSFSVTHSS</sequence>
<protein>
    <recommendedName>
        <fullName evidence="4">tRNA pseudouridine synthase A</fullName>
        <ecNumber evidence="4">5.4.99.12</ecNumber>
    </recommendedName>
    <alternativeName>
        <fullName evidence="4">tRNA pseudouridine(38-40) synthase</fullName>
    </alternativeName>
    <alternativeName>
        <fullName evidence="4">tRNA pseudouridylate synthase I</fullName>
    </alternativeName>
    <alternativeName>
        <fullName evidence="4">tRNA-uridine isomerase I</fullName>
    </alternativeName>
</protein>
<dbReference type="Proteomes" id="UP000017127">
    <property type="component" value="Unassembled WGS sequence"/>
</dbReference>
<dbReference type="OrthoDB" id="9811823at2"/>
<dbReference type="HAMAP" id="MF_00171">
    <property type="entry name" value="TruA"/>
    <property type="match status" value="1"/>
</dbReference>
<dbReference type="Pfam" id="PF01416">
    <property type="entry name" value="PseudoU_synth_1"/>
    <property type="match status" value="2"/>
</dbReference>
<evidence type="ECO:0000256" key="5">
    <source>
        <dbReference type="PIRSR" id="PIRSR001430-1"/>
    </source>
</evidence>
<dbReference type="NCBIfam" id="TIGR00071">
    <property type="entry name" value="hisT_truA"/>
    <property type="match status" value="1"/>
</dbReference>
<dbReference type="EC" id="5.4.99.12" evidence="4"/>
<comment type="caution">
    <text evidence="4">Lacks conserved residue(s) required for the propagation of feature annotation.</text>
</comment>
<feature type="domain" description="Pseudouridine synthase I TruA alpha/beta" evidence="8">
    <location>
        <begin position="10"/>
        <end position="105"/>
    </location>
</feature>
<dbReference type="InterPro" id="IPR020094">
    <property type="entry name" value="TruA/RsuA/RluB/E/F_N"/>
</dbReference>
<comment type="caution">
    <text evidence="9">The sequence shown here is derived from an EMBL/GenBank/DDBJ whole genome shotgun (WGS) entry which is preliminary data.</text>
</comment>
<dbReference type="InterPro" id="IPR020095">
    <property type="entry name" value="PsdUridine_synth_TruA_C"/>
</dbReference>
<keyword evidence="2 4" id="KW-0819">tRNA processing</keyword>
<comment type="catalytic activity">
    <reaction evidence="4 7">
        <text>uridine(38/39/40) in tRNA = pseudouridine(38/39/40) in tRNA</text>
        <dbReference type="Rhea" id="RHEA:22376"/>
        <dbReference type="Rhea" id="RHEA-COMP:10085"/>
        <dbReference type="Rhea" id="RHEA-COMP:10087"/>
        <dbReference type="ChEBI" id="CHEBI:65314"/>
        <dbReference type="ChEBI" id="CHEBI:65315"/>
        <dbReference type="EC" id="5.4.99.12"/>
    </reaction>
</comment>
<dbReference type="InterPro" id="IPR020097">
    <property type="entry name" value="PsdUridine_synth_TruA_a/b_dom"/>
</dbReference>
<evidence type="ECO:0000256" key="2">
    <source>
        <dbReference type="ARBA" id="ARBA00022694"/>
    </source>
</evidence>
<evidence type="ECO:0000256" key="7">
    <source>
        <dbReference type="RuleBase" id="RU003792"/>
    </source>
</evidence>
<dbReference type="CDD" id="cd02570">
    <property type="entry name" value="PseudoU_synth_EcTruA"/>
    <property type="match status" value="1"/>
</dbReference>
<comment type="similarity">
    <text evidence="1 4 7">Belongs to the tRNA pseudouridine synthase TruA family.</text>
</comment>
<dbReference type="SUPFAM" id="SSF55120">
    <property type="entry name" value="Pseudouridine synthase"/>
    <property type="match status" value="1"/>
</dbReference>
<evidence type="ECO:0000259" key="8">
    <source>
        <dbReference type="Pfam" id="PF01416"/>
    </source>
</evidence>
<comment type="subunit">
    <text evidence="4">Homodimer.</text>
</comment>
<evidence type="ECO:0000256" key="4">
    <source>
        <dbReference type="HAMAP-Rule" id="MF_00171"/>
    </source>
</evidence>
<dbReference type="GO" id="GO:0003723">
    <property type="term" value="F:RNA binding"/>
    <property type="evidence" value="ECO:0007669"/>
    <property type="project" value="InterPro"/>
</dbReference>
<dbReference type="InterPro" id="IPR001406">
    <property type="entry name" value="PsdUridine_synth_TruA"/>
</dbReference>
<accession>U7QHB3</accession>
<dbReference type="InterPro" id="IPR020103">
    <property type="entry name" value="PsdUridine_synth_cat_dom_sf"/>
</dbReference>
<dbReference type="Gene3D" id="3.30.70.660">
    <property type="entry name" value="Pseudouridine synthase I, catalytic domain, C-terminal subdomain"/>
    <property type="match status" value="1"/>
</dbReference>
<keyword evidence="3 4" id="KW-0413">Isomerase</keyword>
<evidence type="ECO:0000313" key="10">
    <source>
        <dbReference type="Proteomes" id="UP000017127"/>
    </source>
</evidence>
<dbReference type="PIRSF" id="PIRSF001430">
    <property type="entry name" value="tRNA_psdUrid_synth"/>
    <property type="match status" value="1"/>
</dbReference>
<dbReference type="PATRIC" id="fig|1348334.3.peg.3533"/>
<organism evidence="9 10">
    <name type="scientific">Lyngbya aestuarii BL J</name>
    <dbReference type="NCBI Taxonomy" id="1348334"/>
    <lineage>
        <taxon>Bacteria</taxon>
        <taxon>Bacillati</taxon>
        <taxon>Cyanobacteriota</taxon>
        <taxon>Cyanophyceae</taxon>
        <taxon>Oscillatoriophycideae</taxon>
        <taxon>Oscillatoriales</taxon>
        <taxon>Microcoleaceae</taxon>
        <taxon>Lyngbya</taxon>
    </lineage>
</organism>
<gene>
    <name evidence="4 9" type="primary">truA</name>
    <name evidence="9" type="ORF">M595_3651</name>
</gene>
<proteinExistence type="inferred from homology"/>
<feature type="binding site" evidence="4 6">
    <location>
        <position position="112"/>
    </location>
    <ligand>
        <name>substrate</name>
    </ligand>
</feature>
<dbReference type="PANTHER" id="PTHR11142:SF0">
    <property type="entry name" value="TRNA PSEUDOURIDINE SYNTHASE-LIKE 1"/>
    <property type="match status" value="1"/>
</dbReference>
<dbReference type="GO" id="GO:0160147">
    <property type="term" value="F:tRNA pseudouridine(38-40) synthase activity"/>
    <property type="evidence" value="ECO:0007669"/>
    <property type="project" value="UniProtKB-EC"/>
</dbReference>
<feature type="active site" description="Nucleophile" evidence="4 5">
    <location>
        <position position="54"/>
    </location>
</feature>
<dbReference type="Gene3D" id="3.30.70.580">
    <property type="entry name" value="Pseudouridine synthase I, catalytic domain, N-terminal subdomain"/>
    <property type="match status" value="1"/>
</dbReference>
<dbReference type="EMBL" id="AUZM01000037">
    <property type="protein sequence ID" value="ERT06435.1"/>
    <property type="molecule type" value="Genomic_DNA"/>
</dbReference>
<name>U7QHB3_9CYAN</name>
<dbReference type="AlphaFoldDB" id="U7QHB3"/>
<dbReference type="FunFam" id="3.30.70.580:FF:000001">
    <property type="entry name" value="tRNA pseudouridine synthase A"/>
    <property type="match status" value="1"/>
</dbReference>
<feature type="domain" description="Pseudouridine synthase I TruA alpha/beta" evidence="8">
    <location>
        <begin position="149"/>
        <end position="247"/>
    </location>
</feature>
<evidence type="ECO:0000256" key="6">
    <source>
        <dbReference type="PIRSR" id="PIRSR001430-2"/>
    </source>
</evidence>
<comment type="function">
    <text evidence="4">Formation of pseudouridine at positions 38, 39 and 40 in the anticodon stem and loop of transfer RNAs.</text>
</comment>
<dbReference type="RefSeq" id="WP_023067399.1">
    <property type="nucleotide sequence ID" value="NZ_AUZM01000037.1"/>
</dbReference>
<evidence type="ECO:0000313" key="9">
    <source>
        <dbReference type="EMBL" id="ERT06435.1"/>
    </source>
</evidence>
<dbReference type="PANTHER" id="PTHR11142">
    <property type="entry name" value="PSEUDOURIDYLATE SYNTHASE"/>
    <property type="match status" value="1"/>
</dbReference>
<evidence type="ECO:0000256" key="3">
    <source>
        <dbReference type="ARBA" id="ARBA00023235"/>
    </source>
</evidence>
<reference evidence="9 10" key="1">
    <citation type="journal article" date="2013" name="Front. Microbiol.">
        <title>Comparative genomic analyses of the cyanobacterium, Lyngbya aestuarii BL J, a powerful hydrogen producer.</title>
        <authorList>
            <person name="Kothari A."/>
            <person name="Vaughn M."/>
            <person name="Garcia-Pichel F."/>
        </authorList>
    </citation>
    <scope>NUCLEOTIDE SEQUENCE [LARGE SCALE GENOMIC DNA]</scope>
    <source>
        <strain evidence="9 10">BL J</strain>
    </source>
</reference>
<evidence type="ECO:0000256" key="1">
    <source>
        <dbReference type="ARBA" id="ARBA00009375"/>
    </source>
</evidence>
<dbReference type="GO" id="GO:0031119">
    <property type="term" value="P:tRNA pseudouridine synthesis"/>
    <property type="evidence" value="ECO:0007669"/>
    <property type="project" value="UniProtKB-UniRule"/>
</dbReference>